<evidence type="ECO:0000313" key="5">
    <source>
        <dbReference type="Proteomes" id="UP000887228"/>
    </source>
</evidence>
<dbReference type="NCBIfam" id="NF041600">
    <property type="entry name" value="cyt_ox_CcoM"/>
    <property type="match status" value="1"/>
</dbReference>
<evidence type="ECO:0000313" key="2">
    <source>
        <dbReference type="EMBL" id="GIZ86721.1"/>
    </source>
</evidence>
<evidence type="ECO:0000313" key="3">
    <source>
        <dbReference type="EMBL" id="GIZ91515.1"/>
    </source>
</evidence>
<dbReference type="EMBL" id="BPMS01000001">
    <property type="protein sequence ID" value="GIZ86721.1"/>
    <property type="molecule type" value="Genomic_DNA"/>
</dbReference>
<comment type="caution">
    <text evidence="2">The sequence shown here is derived from an EMBL/GenBank/DDBJ whole genome shotgun (WGS) entry which is preliminary data.</text>
</comment>
<dbReference type="Proteomes" id="UP000887212">
    <property type="component" value="Unassembled WGS sequence"/>
</dbReference>
<evidence type="ECO:0000256" key="1">
    <source>
        <dbReference type="SAM" id="Phobius"/>
    </source>
</evidence>
<organism evidence="2 4">
    <name type="scientific">Aquipseudomonas alcaligenes</name>
    <name type="common">Pseudomonas alcaligenes</name>
    <dbReference type="NCBI Taxonomy" id="43263"/>
    <lineage>
        <taxon>Bacteria</taxon>
        <taxon>Pseudomonadati</taxon>
        <taxon>Pseudomonadota</taxon>
        <taxon>Gammaproteobacteria</taxon>
        <taxon>Pseudomonadales</taxon>
        <taxon>Pseudomonadaceae</taxon>
        <taxon>Aquipseudomonas</taxon>
    </lineage>
</organism>
<feature type="transmembrane region" description="Helical" evidence="1">
    <location>
        <begin position="12"/>
        <end position="40"/>
    </location>
</feature>
<dbReference type="EMBL" id="BPMT01000001">
    <property type="protein sequence ID" value="GIZ91515.1"/>
    <property type="molecule type" value="Genomic_DNA"/>
</dbReference>
<keyword evidence="1" id="KW-0812">Transmembrane</keyword>
<keyword evidence="1" id="KW-0472">Membrane</keyword>
<name>A0AA37CC82_AQUAC</name>
<keyword evidence="1" id="KW-1133">Transmembrane helix</keyword>
<accession>A0AA37CC82</accession>
<dbReference type="AlphaFoldDB" id="A0AA37CC82"/>
<sequence length="54" mass="5785">MQDKAQLKEAAMFIDTVVLAGIGTVALMVAFFGGVGLFIWKDSHKKAKATTKAE</sequence>
<proteinExistence type="predicted"/>
<dbReference type="Proteomes" id="UP000887228">
    <property type="component" value="Unassembled WGS sequence"/>
</dbReference>
<gene>
    <name evidence="2" type="ORF">KAM435_00480</name>
    <name evidence="3" type="ORF">KAM436_04830</name>
</gene>
<evidence type="ECO:0000313" key="4">
    <source>
        <dbReference type="Proteomes" id="UP000887212"/>
    </source>
</evidence>
<reference evidence="2 5" key="1">
    <citation type="submission" date="2021-07" db="EMBL/GenBank/DDBJ databases">
        <title>Whole genome sequencing of carbapenem-resistant Pseudomonas spp. isolated in Japan.</title>
        <authorList>
            <person name="Suzuki M."/>
            <person name="Maehana S."/>
            <person name="Kitasato H."/>
        </authorList>
    </citation>
    <scope>NUCLEOTIDE SEQUENCE</scope>
    <source>
        <strain evidence="2">KAM435</strain>
        <strain evidence="3 5">KAM436</strain>
    </source>
</reference>
<protein>
    <recommendedName>
        <fullName evidence="6">ATP-dependent helicase</fullName>
    </recommendedName>
</protein>
<evidence type="ECO:0008006" key="6">
    <source>
        <dbReference type="Google" id="ProtNLM"/>
    </source>
</evidence>
<dbReference type="InterPro" id="IPR048085">
    <property type="entry name" value="Cyt_ox_CcoM-like"/>
</dbReference>